<accession>A0ABV6SA13</accession>
<dbReference type="Gene3D" id="3.40.50.12780">
    <property type="entry name" value="N-terminal domain of ligase-like"/>
    <property type="match status" value="2"/>
</dbReference>
<organism evidence="3 4">
    <name type="scientific">Novosphingobium clariflavum</name>
    <dbReference type="NCBI Taxonomy" id="2029884"/>
    <lineage>
        <taxon>Bacteria</taxon>
        <taxon>Pseudomonadati</taxon>
        <taxon>Pseudomonadota</taxon>
        <taxon>Alphaproteobacteria</taxon>
        <taxon>Sphingomonadales</taxon>
        <taxon>Sphingomonadaceae</taxon>
        <taxon>Novosphingobium</taxon>
    </lineage>
</organism>
<dbReference type="EMBL" id="JBHLTM010000035">
    <property type="protein sequence ID" value="MFC0684923.1"/>
    <property type="molecule type" value="Genomic_DNA"/>
</dbReference>
<proteinExistence type="predicted"/>
<evidence type="ECO:0000259" key="2">
    <source>
        <dbReference type="Pfam" id="PF13193"/>
    </source>
</evidence>
<dbReference type="Pfam" id="PF13193">
    <property type="entry name" value="AMP-binding_C"/>
    <property type="match status" value="1"/>
</dbReference>
<dbReference type="PANTHER" id="PTHR43767">
    <property type="entry name" value="LONG-CHAIN-FATTY-ACID--COA LIGASE"/>
    <property type="match status" value="1"/>
</dbReference>
<dbReference type="InterPro" id="IPR045851">
    <property type="entry name" value="AMP-bd_C_sf"/>
</dbReference>
<sequence length="533" mass="56935">MGERVKALGSDGAPGSARTLPELVRSAAAVYGDALAITLETETGSESATFAELDRWSAELARGLLARGAGKGARVGFIFGNGPGFAVVMAAIARIGAVAVPISTMLRASELVRVLRQSDVQGLIVQRAILGNDLVARLVDALPELDGQSWGALRVPRVPYLRWIVSSGADLPLAVAPIAWLTEVDAGEEVLREVEAEVHPTDQMIEIYTSGSTALPKGVRHVHGAVMARSHWLAGMLGVQAGEQRPAPLPMFWVGGLMLALLPGWVRGATTVCSERTLSNSRFAMGSVLAEEDLERIRGAQPWWGLGMSETLGPYAWGDVFRAPGRPVCAPMDHFAPGYEIRIVDERGRPVASGEVGEMQVRGPAVAPALHKIDPAEHFTPDGYLRTGDLCLVEECAKGGADGRRIHFVGRGGDMIKVSGSNVSPAEVEMELQALDGVHSAYVVGLPDRERGALLVAALVPRDGAMLDLPAIETRMKASLSAYKVPRAWVELTRDEVPLLHSNKVARREIARIVAERLAEGQSLSISDTHSRN</sequence>
<evidence type="ECO:0000313" key="3">
    <source>
        <dbReference type="EMBL" id="MFC0684923.1"/>
    </source>
</evidence>
<protein>
    <submittedName>
        <fullName evidence="3">Class I adenylate-forming enzyme family protein</fullName>
    </submittedName>
</protein>
<keyword evidence="4" id="KW-1185">Reference proteome</keyword>
<reference evidence="3 4" key="1">
    <citation type="submission" date="2024-09" db="EMBL/GenBank/DDBJ databases">
        <authorList>
            <person name="Sun Q."/>
            <person name="Mori K."/>
        </authorList>
    </citation>
    <scope>NUCLEOTIDE SEQUENCE [LARGE SCALE GENOMIC DNA]</scope>
    <source>
        <strain evidence="3 4">CICC 11035S</strain>
    </source>
</reference>
<dbReference type="InterPro" id="IPR042099">
    <property type="entry name" value="ANL_N_sf"/>
</dbReference>
<feature type="domain" description="AMP-binding enzyme C-terminal" evidence="2">
    <location>
        <begin position="427"/>
        <end position="503"/>
    </location>
</feature>
<dbReference type="CDD" id="cd04433">
    <property type="entry name" value="AFD_class_I"/>
    <property type="match status" value="1"/>
</dbReference>
<dbReference type="Gene3D" id="3.30.300.30">
    <property type="match status" value="1"/>
</dbReference>
<feature type="domain" description="AMP-dependent synthetase/ligase" evidence="1">
    <location>
        <begin position="26"/>
        <end position="278"/>
    </location>
</feature>
<evidence type="ECO:0000313" key="4">
    <source>
        <dbReference type="Proteomes" id="UP001589858"/>
    </source>
</evidence>
<comment type="caution">
    <text evidence="3">The sequence shown here is derived from an EMBL/GenBank/DDBJ whole genome shotgun (WGS) entry which is preliminary data.</text>
</comment>
<dbReference type="PANTHER" id="PTHR43767:SF1">
    <property type="entry name" value="NONRIBOSOMAL PEPTIDE SYNTHASE PES1 (EUROFUNG)-RELATED"/>
    <property type="match status" value="1"/>
</dbReference>
<dbReference type="InterPro" id="IPR000873">
    <property type="entry name" value="AMP-dep_synth/lig_dom"/>
</dbReference>
<dbReference type="Proteomes" id="UP001589858">
    <property type="component" value="Unassembled WGS sequence"/>
</dbReference>
<evidence type="ECO:0000259" key="1">
    <source>
        <dbReference type="Pfam" id="PF00501"/>
    </source>
</evidence>
<gene>
    <name evidence="3" type="ORF">ACFFF8_09980</name>
</gene>
<dbReference type="RefSeq" id="WP_267219042.1">
    <property type="nucleotide sequence ID" value="NZ_JAPCWC010000003.1"/>
</dbReference>
<dbReference type="InterPro" id="IPR025110">
    <property type="entry name" value="AMP-bd_C"/>
</dbReference>
<name>A0ABV6SA13_9SPHN</name>
<dbReference type="Pfam" id="PF00501">
    <property type="entry name" value="AMP-binding"/>
    <property type="match status" value="1"/>
</dbReference>
<dbReference type="InterPro" id="IPR050237">
    <property type="entry name" value="ATP-dep_AMP-bd_enzyme"/>
</dbReference>
<dbReference type="SUPFAM" id="SSF56801">
    <property type="entry name" value="Acetyl-CoA synthetase-like"/>
    <property type="match status" value="1"/>
</dbReference>